<evidence type="ECO:0000256" key="2">
    <source>
        <dbReference type="SAM" id="MobiDB-lite"/>
    </source>
</evidence>
<feature type="compositionally biased region" description="Low complexity" evidence="2">
    <location>
        <begin position="966"/>
        <end position="978"/>
    </location>
</feature>
<keyword evidence="1" id="KW-0343">GTPase activation</keyword>
<dbReference type="GO" id="GO:0097060">
    <property type="term" value="C:synaptic membrane"/>
    <property type="evidence" value="ECO:0007669"/>
    <property type="project" value="TreeGrafter"/>
</dbReference>
<dbReference type="Gene3D" id="2.60.40.150">
    <property type="entry name" value="C2 domain"/>
    <property type="match status" value="1"/>
</dbReference>
<evidence type="ECO:0000313" key="6">
    <source>
        <dbReference type="EMBL" id="PAA89778.1"/>
    </source>
</evidence>
<keyword evidence="7" id="KW-1185">Reference proteome</keyword>
<evidence type="ECO:0000259" key="5">
    <source>
        <dbReference type="PROSITE" id="PS50238"/>
    </source>
</evidence>
<evidence type="ECO:0000259" key="4">
    <source>
        <dbReference type="PROSITE" id="PS50106"/>
    </source>
</evidence>
<feature type="compositionally biased region" description="Polar residues" evidence="2">
    <location>
        <begin position="941"/>
        <end position="950"/>
    </location>
</feature>
<feature type="compositionally biased region" description="Polar residues" evidence="2">
    <location>
        <begin position="199"/>
        <end position="210"/>
    </location>
</feature>
<dbReference type="InterPro" id="IPR000008">
    <property type="entry name" value="C2_dom"/>
</dbReference>
<feature type="region of interest" description="Disordered" evidence="2">
    <location>
        <begin position="528"/>
        <end position="548"/>
    </location>
</feature>
<comment type="caution">
    <text evidence="6">The sequence shown here is derived from an EMBL/GenBank/DDBJ whole genome shotgun (WGS) entry which is preliminary data.</text>
</comment>
<dbReference type="PANTHER" id="PTHR46150:SF3">
    <property type="entry name" value="RHO GTPASE-ACTIVATING PROTEIN 100F"/>
    <property type="match status" value="1"/>
</dbReference>
<dbReference type="PANTHER" id="PTHR46150">
    <property type="entry name" value="RHO GTPASE-ACTIVATING PROTEIN 100F"/>
    <property type="match status" value="1"/>
</dbReference>
<dbReference type="STRING" id="282301.A0A267GUS3"/>
<feature type="region of interest" description="Disordered" evidence="2">
    <location>
        <begin position="414"/>
        <end position="455"/>
    </location>
</feature>
<dbReference type="InterPro" id="IPR008936">
    <property type="entry name" value="Rho_GTPase_activation_prot"/>
</dbReference>
<dbReference type="InterPro" id="IPR036034">
    <property type="entry name" value="PDZ_sf"/>
</dbReference>
<dbReference type="InterPro" id="IPR001478">
    <property type="entry name" value="PDZ"/>
</dbReference>
<name>A0A267GUS3_9PLAT</name>
<feature type="compositionally biased region" description="Polar residues" evidence="2">
    <location>
        <begin position="276"/>
        <end position="293"/>
    </location>
</feature>
<evidence type="ECO:0000256" key="1">
    <source>
        <dbReference type="ARBA" id="ARBA00022468"/>
    </source>
</evidence>
<dbReference type="SUPFAM" id="SSF49562">
    <property type="entry name" value="C2 domain (Calcium/lipid-binding domain, CaLB)"/>
    <property type="match status" value="1"/>
</dbReference>
<dbReference type="PROSITE" id="PS50238">
    <property type="entry name" value="RHOGAP"/>
    <property type="match status" value="1"/>
</dbReference>
<feature type="compositionally biased region" description="Basic and acidic residues" evidence="2">
    <location>
        <begin position="1009"/>
        <end position="1022"/>
    </location>
</feature>
<feature type="domain" description="Rho-GAP" evidence="5">
    <location>
        <begin position="740"/>
        <end position="937"/>
    </location>
</feature>
<dbReference type="GO" id="GO:0046578">
    <property type="term" value="P:regulation of Ras protein signal transduction"/>
    <property type="evidence" value="ECO:0007669"/>
    <property type="project" value="TreeGrafter"/>
</dbReference>
<dbReference type="CDD" id="cd00030">
    <property type="entry name" value="C2"/>
    <property type="match status" value="1"/>
</dbReference>
<dbReference type="EMBL" id="NIVC01000139">
    <property type="protein sequence ID" value="PAA89778.1"/>
    <property type="molecule type" value="Genomic_DNA"/>
</dbReference>
<dbReference type="Pfam" id="PF00620">
    <property type="entry name" value="RhoGAP"/>
    <property type="match status" value="1"/>
</dbReference>
<dbReference type="PROSITE" id="PS50004">
    <property type="entry name" value="C2"/>
    <property type="match status" value="1"/>
</dbReference>
<dbReference type="OrthoDB" id="120383at2759"/>
<dbReference type="InterPro" id="IPR052118">
    <property type="entry name" value="Rho-GAP_regulator"/>
</dbReference>
<dbReference type="CDD" id="cd06718">
    <property type="entry name" value="PDZ_Par6-like"/>
    <property type="match status" value="1"/>
</dbReference>
<dbReference type="Proteomes" id="UP000215902">
    <property type="component" value="Unassembled WGS sequence"/>
</dbReference>
<dbReference type="GO" id="GO:0007165">
    <property type="term" value="P:signal transduction"/>
    <property type="evidence" value="ECO:0007669"/>
    <property type="project" value="InterPro"/>
</dbReference>
<dbReference type="Gene3D" id="1.10.555.10">
    <property type="entry name" value="Rho GTPase activation protein"/>
    <property type="match status" value="1"/>
</dbReference>
<feature type="region of interest" description="Disordered" evidence="2">
    <location>
        <begin position="346"/>
        <end position="368"/>
    </location>
</feature>
<dbReference type="GO" id="GO:0030030">
    <property type="term" value="P:cell projection organization"/>
    <property type="evidence" value="ECO:0007669"/>
    <property type="project" value="TreeGrafter"/>
</dbReference>
<dbReference type="Pfam" id="PF00595">
    <property type="entry name" value="PDZ"/>
    <property type="match status" value="1"/>
</dbReference>
<dbReference type="SUPFAM" id="SSF50156">
    <property type="entry name" value="PDZ domain-like"/>
    <property type="match status" value="1"/>
</dbReference>
<dbReference type="AlphaFoldDB" id="A0A267GUS3"/>
<dbReference type="InterPro" id="IPR000198">
    <property type="entry name" value="RhoGAP_dom"/>
</dbReference>
<feature type="region of interest" description="Disordered" evidence="2">
    <location>
        <begin position="939"/>
        <end position="1022"/>
    </location>
</feature>
<feature type="compositionally biased region" description="Pro residues" evidence="2">
    <location>
        <begin position="423"/>
        <end position="434"/>
    </location>
</feature>
<evidence type="ECO:0000259" key="3">
    <source>
        <dbReference type="PROSITE" id="PS50004"/>
    </source>
</evidence>
<feature type="region of interest" description="Disordered" evidence="2">
    <location>
        <begin position="141"/>
        <end position="173"/>
    </location>
</feature>
<feature type="domain" description="C2" evidence="3">
    <location>
        <begin position="585"/>
        <end position="701"/>
    </location>
</feature>
<feature type="region of interest" description="Disordered" evidence="2">
    <location>
        <begin position="1"/>
        <end position="20"/>
    </location>
</feature>
<dbReference type="InterPro" id="IPR057459">
    <property type="entry name" value="SYDE1/2_C2"/>
</dbReference>
<accession>A0A267GUS3</accession>
<dbReference type="PROSITE" id="PS50106">
    <property type="entry name" value="PDZ"/>
    <property type="match status" value="1"/>
</dbReference>
<proteinExistence type="predicted"/>
<dbReference type="GO" id="GO:0016477">
    <property type="term" value="P:cell migration"/>
    <property type="evidence" value="ECO:0007669"/>
    <property type="project" value="TreeGrafter"/>
</dbReference>
<gene>
    <name evidence="6" type="ORF">BOX15_Mlig013375g2</name>
</gene>
<dbReference type="GO" id="GO:0005096">
    <property type="term" value="F:GTPase activator activity"/>
    <property type="evidence" value="ECO:0007669"/>
    <property type="project" value="UniProtKB-KW"/>
</dbReference>
<dbReference type="SMART" id="SM00228">
    <property type="entry name" value="PDZ"/>
    <property type="match status" value="1"/>
</dbReference>
<dbReference type="SUPFAM" id="SSF48350">
    <property type="entry name" value="GTPase activation domain, GAP"/>
    <property type="match status" value="1"/>
</dbReference>
<feature type="domain" description="PDZ" evidence="4">
    <location>
        <begin position="29"/>
        <end position="99"/>
    </location>
</feature>
<evidence type="ECO:0000313" key="7">
    <source>
        <dbReference type="Proteomes" id="UP000215902"/>
    </source>
</evidence>
<reference evidence="6 7" key="1">
    <citation type="submission" date="2017-06" db="EMBL/GenBank/DDBJ databases">
        <title>A platform for efficient transgenesis in Macrostomum lignano, a flatworm model organism for stem cell research.</title>
        <authorList>
            <person name="Berezikov E."/>
        </authorList>
    </citation>
    <scope>NUCLEOTIDE SEQUENCE [LARGE SCALE GENOMIC DNA]</scope>
    <source>
        <strain evidence="6">DV1</strain>
        <tissue evidence="6">Whole organism</tissue>
    </source>
</reference>
<feature type="region of interest" description="Disordered" evidence="2">
    <location>
        <begin position="191"/>
        <end position="216"/>
    </location>
</feature>
<dbReference type="Pfam" id="PF25336">
    <property type="entry name" value="C2_SYDE"/>
    <property type="match status" value="1"/>
</dbReference>
<dbReference type="Gene3D" id="2.30.42.10">
    <property type="match status" value="1"/>
</dbReference>
<dbReference type="InterPro" id="IPR035892">
    <property type="entry name" value="C2_domain_sf"/>
</dbReference>
<feature type="region of interest" description="Disordered" evidence="2">
    <location>
        <begin position="265"/>
        <end position="322"/>
    </location>
</feature>
<sequence>MTSKDCGSEEDTSKKFELQKPQPTIEERIVEIHKQPGQTLGFYIRESSGIDQPSGIFISRLSESSYIGQQGLLRIGDEILGVNGVDLRNSGIDDVVVLMSIPRTLKLHIRRRYSPEQEQPQRQQQKDKPLFVIHAPALLTEQLGGSTSEEEEDESLKPMMQRRGRPDSCQPYHLDEPAQRALELRRLQLEQQAGEDSNDSGLSSENSANSRDPRDLEGQRAVHFAPEHHLVQVHPRPGIQQFGQTKPGLSHLGPARPGLRTAVFQQRHTSSAASSPTTQQGRFGQRRLPQSPSVEYRDSAVQCEPPTAQPSTPTLHQHYPMSSRHGYVPHEYCSDSELHALHHVYSSRGHRPGPSYSSGEEDEYGSPRHQRMLSAAVHQLQQMPQSQQSPSDPYWARRSTEQFFYQPPHSRGAFGAAAWQPATEPPPEFAPVPMPEAFDNPGLSEWPPPLLQDEFGRPLGRRQQLLQQQQQLQLLQQQQQQQQQQLFNRSSARQMSTESLASGLHPFEASHPLLAGAYALPAGLARHSTASSTQTSHPPPVAATAARTTKEDVLNLKGAQKFRVKDWELARFSSKVNKLEFRPCSSDRSAKSPAQLGLAGVDGVLRVHVIAGVGLHSSQSLLRDLYCLLELDSTRVARSMIRTSTDCFEWDEQFDIFCSGARGLGFLLYQWDPRSKHRLCFYGNVNLVSLLSSFRQRYIKSEKIALSLEPKGQLYFEVTFAEVHEVFCREPAQRSGVFGVPLDLLARREKSSIPMLVRKCIDEVERRGLEVAGIYRLCGSSRNKQPVRDALDRSAAEADVSAEKVPDIHAVTGVLKDFLCELPEPLFTNALYRMMLDALQVRLPGDPKGGAKLMLSILDCLPPANQETLLLLLDHLKRVAAKADVNKMTTGQLATCLGPLLLFPSPDAARQMDPEILRLGRMSDVLKYILEIWTENKEGRGSTTSAASQSHRGRPVSAPNQAGVGQQQQTQHQPPQQQYRSSSMTRVPAGQSSSRRRFQLGPAGTRSVSCDRRSYHGEMDTV</sequence>
<protein>
    <recommendedName>
        <fullName evidence="8">Rho-GAP domain-containing protein</fullName>
    </recommendedName>
</protein>
<evidence type="ECO:0008006" key="8">
    <source>
        <dbReference type="Google" id="ProtNLM"/>
    </source>
</evidence>
<organism evidence="6 7">
    <name type="scientific">Macrostomum lignano</name>
    <dbReference type="NCBI Taxonomy" id="282301"/>
    <lineage>
        <taxon>Eukaryota</taxon>
        <taxon>Metazoa</taxon>
        <taxon>Spiralia</taxon>
        <taxon>Lophotrochozoa</taxon>
        <taxon>Platyhelminthes</taxon>
        <taxon>Rhabditophora</taxon>
        <taxon>Macrostomorpha</taxon>
        <taxon>Macrostomida</taxon>
        <taxon>Macrostomidae</taxon>
        <taxon>Macrostomum</taxon>
    </lineage>
</organism>
<feature type="compositionally biased region" description="Polar residues" evidence="2">
    <location>
        <begin position="979"/>
        <end position="993"/>
    </location>
</feature>
<dbReference type="SMART" id="SM00324">
    <property type="entry name" value="RhoGAP"/>
    <property type="match status" value="1"/>
</dbReference>